<accession>A0A8H6XA38</accession>
<comment type="caution">
    <text evidence="1">The sequence shown here is derived from an EMBL/GenBank/DDBJ whole genome shotgun (WGS) entry which is preliminary data.</text>
</comment>
<protein>
    <recommendedName>
        <fullName evidence="3">Protein kinase domain-containing protein</fullName>
    </recommendedName>
</protein>
<organism evidence="1 2">
    <name type="scientific">Mycena sanguinolenta</name>
    <dbReference type="NCBI Taxonomy" id="230812"/>
    <lineage>
        <taxon>Eukaryota</taxon>
        <taxon>Fungi</taxon>
        <taxon>Dikarya</taxon>
        <taxon>Basidiomycota</taxon>
        <taxon>Agaricomycotina</taxon>
        <taxon>Agaricomycetes</taxon>
        <taxon>Agaricomycetidae</taxon>
        <taxon>Agaricales</taxon>
        <taxon>Marasmiineae</taxon>
        <taxon>Mycenaceae</taxon>
        <taxon>Mycena</taxon>
    </lineage>
</organism>
<sequence>MEVHSETQSTLVSKTNTTGSAPYAGAFFPQASGFNIHGGVFTSNVTNFYNSPEQPSDFQIIRLWDVKLVKEVRLSPESGVVGRQSRGVGVRRIYHAEIRRDPGTVTVAMYQGAGAEEKWRQHIAKYESIQHPNIMQLYGLVSSKGLYAMVFHDELIPYAQFLRRFEHSPILSAYIIGYCATEFEEAASYISDVSGEPSIEYNDPAVWIRPSTGELCLDLVKGGPETSFEPPWWKVHIPRLENVSLDAPGSENIIISTMSEDQYHKLCSGYPTARSQCFQVSTKHPVGPGMFRSDSRYETCVGITEPLQILPEEQPHWDHYGRALGELLPNSWTRYDSRQICTPDFQCALELELQLLFWSYEIPKAWLAQAIGILTALEEVSRLEDYVCVDEVRFILRVANMQHHIEPAGYLFVCPYQDFRSGIKAHTHSYHWPACPAYWSLDPSGADRLSTEDARNLGFPAIHIETIMAGKSWDRSVYEGLRQFHEGKAFDSGSRGVARQLGYPLFEVLSDLDSGTPLLAHNGETQFVYGISFLIYVMHLDS</sequence>
<keyword evidence="2" id="KW-1185">Reference proteome</keyword>
<evidence type="ECO:0000313" key="1">
    <source>
        <dbReference type="EMBL" id="KAF7337232.1"/>
    </source>
</evidence>
<dbReference type="Proteomes" id="UP000623467">
    <property type="component" value="Unassembled WGS sequence"/>
</dbReference>
<proteinExistence type="predicted"/>
<gene>
    <name evidence="1" type="ORF">MSAN_02275600</name>
</gene>
<dbReference type="EMBL" id="JACAZH010000035">
    <property type="protein sequence ID" value="KAF7337232.1"/>
    <property type="molecule type" value="Genomic_DNA"/>
</dbReference>
<name>A0A8H6XA38_9AGAR</name>
<evidence type="ECO:0000313" key="2">
    <source>
        <dbReference type="Proteomes" id="UP000623467"/>
    </source>
</evidence>
<reference evidence="1" key="1">
    <citation type="submission" date="2020-05" db="EMBL/GenBank/DDBJ databases">
        <title>Mycena genomes resolve the evolution of fungal bioluminescence.</title>
        <authorList>
            <person name="Tsai I.J."/>
        </authorList>
    </citation>
    <scope>NUCLEOTIDE SEQUENCE</scope>
    <source>
        <strain evidence="1">160909Yilan</strain>
    </source>
</reference>
<dbReference type="AlphaFoldDB" id="A0A8H6XA38"/>
<evidence type="ECO:0008006" key="3">
    <source>
        <dbReference type="Google" id="ProtNLM"/>
    </source>
</evidence>